<dbReference type="PROSITE" id="PS50228">
    <property type="entry name" value="SUEL_LECTIN"/>
    <property type="match status" value="2"/>
</dbReference>
<evidence type="ECO:0000313" key="4">
    <source>
        <dbReference type="Proteomes" id="UP000005408"/>
    </source>
</evidence>
<dbReference type="CDD" id="cd22827">
    <property type="entry name" value="Gal_Rha_Lectin_SUL-I-like"/>
    <property type="match status" value="2"/>
</dbReference>
<accession>A0A8W8KID5</accession>
<proteinExistence type="predicted"/>
<feature type="signal peptide" evidence="1">
    <location>
        <begin position="1"/>
        <end position="17"/>
    </location>
</feature>
<keyword evidence="4" id="KW-1185">Reference proteome</keyword>
<evidence type="ECO:0000259" key="2">
    <source>
        <dbReference type="PROSITE" id="PS50228"/>
    </source>
</evidence>
<dbReference type="FunFam" id="2.60.120.740:FF:000001">
    <property type="entry name" value="Adhesion G protein-coupled receptor L2"/>
    <property type="match status" value="2"/>
</dbReference>
<sequence>MLPKLLGFVLLFGSTYAITERACEGSTLYLTCPQGQSINVTYANYGRSNLFVCPAGGQQNTNCYSGSSIQTVRNTCQGQNQCSISASDVLFGDPCPRTYKYLEVDYECEFQSPPGNRFHVCEGGSLYLYCPRGTYLVIFSANFGRLSSAICPGPGSNNVNCVSSNALSVVRNSCEGYPSCQLEAINNVFGDPCPGTYKYLEVNVGCSHF</sequence>
<feature type="domain" description="SUEL-type lectin" evidence="2">
    <location>
        <begin position="22"/>
        <end position="109"/>
    </location>
</feature>
<dbReference type="Gene3D" id="2.60.120.740">
    <property type="match status" value="2"/>
</dbReference>
<dbReference type="InterPro" id="IPR000922">
    <property type="entry name" value="Lectin_gal-bd_dom"/>
</dbReference>
<reference evidence="3" key="1">
    <citation type="submission" date="2022-08" db="UniProtKB">
        <authorList>
            <consortium name="EnsemblMetazoa"/>
        </authorList>
    </citation>
    <scope>IDENTIFICATION</scope>
    <source>
        <strain evidence="3">05x7-T-G4-1.051#20</strain>
    </source>
</reference>
<name>A0A8W8KID5_MAGGI</name>
<dbReference type="Pfam" id="PF02140">
    <property type="entry name" value="SUEL_Lectin"/>
    <property type="match status" value="2"/>
</dbReference>
<feature type="chain" id="PRO_5036452155" description="SUEL-type lectin domain-containing protein" evidence="1">
    <location>
        <begin position="18"/>
        <end position="209"/>
    </location>
</feature>
<dbReference type="PANTHER" id="PTHR46780">
    <property type="entry name" value="PROTEIN EVA-1"/>
    <property type="match status" value="1"/>
</dbReference>
<dbReference type="InterPro" id="IPR043159">
    <property type="entry name" value="Lectin_gal-bd_sf"/>
</dbReference>
<dbReference type="GO" id="GO:0030246">
    <property type="term" value="F:carbohydrate binding"/>
    <property type="evidence" value="ECO:0007669"/>
    <property type="project" value="InterPro"/>
</dbReference>
<dbReference type="AlphaFoldDB" id="A0A8W8KID5"/>
<evidence type="ECO:0000256" key="1">
    <source>
        <dbReference type="SAM" id="SignalP"/>
    </source>
</evidence>
<keyword evidence="1" id="KW-0732">Signal</keyword>
<evidence type="ECO:0000313" key="3">
    <source>
        <dbReference type="EnsemblMetazoa" id="G23290.1:cds"/>
    </source>
</evidence>
<dbReference type="Proteomes" id="UP000005408">
    <property type="component" value="Unassembled WGS sequence"/>
</dbReference>
<dbReference type="EnsemblMetazoa" id="G23290.1">
    <property type="protein sequence ID" value="G23290.1:cds"/>
    <property type="gene ID" value="G23290"/>
</dbReference>
<protein>
    <recommendedName>
        <fullName evidence="2">SUEL-type lectin domain-containing protein</fullName>
    </recommendedName>
</protein>
<feature type="domain" description="SUEL-type lectin" evidence="2">
    <location>
        <begin position="120"/>
        <end position="207"/>
    </location>
</feature>
<organism evidence="3 4">
    <name type="scientific">Magallana gigas</name>
    <name type="common">Pacific oyster</name>
    <name type="synonym">Crassostrea gigas</name>
    <dbReference type="NCBI Taxonomy" id="29159"/>
    <lineage>
        <taxon>Eukaryota</taxon>
        <taxon>Metazoa</taxon>
        <taxon>Spiralia</taxon>
        <taxon>Lophotrochozoa</taxon>
        <taxon>Mollusca</taxon>
        <taxon>Bivalvia</taxon>
        <taxon>Autobranchia</taxon>
        <taxon>Pteriomorphia</taxon>
        <taxon>Ostreida</taxon>
        <taxon>Ostreoidea</taxon>
        <taxon>Ostreidae</taxon>
        <taxon>Magallana</taxon>
    </lineage>
</organism>